<dbReference type="eggNOG" id="KOG0815">
    <property type="taxonomic scope" value="Eukaryota"/>
</dbReference>
<dbReference type="GO" id="GO:0002181">
    <property type="term" value="P:cytoplasmic translation"/>
    <property type="evidence" value="ECO:0007669"/>
    <property type="project" value="TreeGrafter"/>
</dbReference>
<evidence type="ECO:0000256" key="2">
    <source>
        <dbReference type="ARBA" id="ARBA00022980"/>
    </source>
</evidence>
<dbReference type="FunCoup" id="Q22HK6">
    <property type="interactions" value="399"/>
</dbReference>
<dbReference type="PIRSF" id="PIRSF039087">
    <property type="entry name" value="L10E"/>
    <property type="match status" value="1"/>
</dbReference>
<feature type="compositionally biased region" description="Basic and acidic residues" evidence="5">
    <location>
        <begin position="296"/>
        <end position="312"/>
    </location>
</feature>
<dbReference type="GO" id="GO:0022625">
    <property type="term" value="C:cytosolic large ribosomal subunit"/>
    <property type="evidence" value="ECO:0007669"/>
    <property type="project" value="TreeGrafter"/>
</dbReference>
<dbReference type="GO" id="GO:0003735">
    <property type="term" value="F:structural constituent of ribosome"/>
    <property type="evidence" value="ECO:0007669"/>
    <property type="project" value="TreeGrafter"/>
</dbReference>
<keyword evidence="8" id="KW-1185">Reference proteome</keyword>
<feature type="region of interest" description="Disordered" evidence="5">
    <location>
        <begin position="293"/>
        <end position="324"/>
    </location>
</feature>
<evidence type="ECO:0000256" key="4">
    <source>
        <dbReference type="PIRNR" id="PIRNR039087"/>
    </source>
</evidence>
<dbReference type="Pfam" id="PF17777">
    <property type="entry name" value="RL10P_insert"/>
    <property type="match status" value="1"/>
</dbReference>
<dbReference type="InterPro" id="IPR043141">
    <property type="entry name" value="Ribosomal_uL10-like_sf"/>
</dbReference>
<dbReference type="InterPro" id="IPR043164">
    <property type="entry name" value="Ribosomal_uL10-like_insert_sf"/>
</dbReference>
<organism evidence="7 8">
    <name type="scientific">Tetrahymena thermophila (strain SB210)</name>
    <dbReference type="NCBI Taxonomy" id="312017"/>
    <lineage>
        <taxon>Eukaryota</taxon>
        <taxon>Sar</taxon>
        <taxon>Alveolata</taxon>
        <taxon>Ciliophora</taxon>
        <taxon>Intramacronucleata</taxon>
        <taxon>Oligohymenophorea</taxon>
        <taxon>Hymenostomatida</taxon>
        <taxon>Tetrahymenina</taxon>
        <taxon>Tetrahymenidae</taxon>
        <taxon>Tetrahymena</taxon>
    </lineage>
</organism>
<dbReference type="AlphaFoldDB" id="Q22HK6"/>
<gene>
    <name evidence="7" type="ORF">TTHERM_00636970</name>
</gene>
<dbReference type="OrthoDB" id="289442at2759"/>
<evidence type="ECO:0000256" key="5">
    <source>
        <dbReference type="SAM" id="MobiDB-lite"/>
    </source>
</evidence>
<dbReference type="OMA" id="DMNPFKL"/>
<proteinExistence type="inferred from homology"/>
<dbReference type="InterPro" id="IPR030670">
    <property type="entry name" value="uL10_eukaryotes"/>
</dbReference>
<feature type="domain" description="Large ribosomal subunit protein uL10-like insertion" evidence="6">
    <location>
        <begin position="129"/>
        <end position="198"/>
    </location>
</feature>
<dbReference type="KEGG" id="tet:TTHERM_00636970"/>
<dbReference type="HOGENOM" id="CLU_053173_1_1_1"/>
<evidence type="ECO:0000313" key="8">
    <source>
        <dbReference type="Proteomes" id="UP000009168"/>
    </source>
</evidence>
<dbReference type="InterPro" id="IPR050323">
    <property type="entry name" value="Ribosomal_protein_uL10"/>
</dbReference>
<comment type="function">
    <text evidence="4">Ribosomal protein P0 is the functional equivalent of E.coli protein L10.</text>
</comment>
<accession>Q22HK6</accession>
<dbReference type="Gene3D" id="3.90.105.20">
    <property type="match status" value="1"/>
</dbReference>
<evidence type="ECO:0000313" key="7">
    <source>
        <dbReference type="EMBL" id="EAR84695.2"/>
    </source>
</evidence>
<name>Q22HK6_TETTS</name>
<evidence type="ECO:0000259" key="6">
    <source>
        <dbReference type="Pfam" id="PF17777"/>
    </source>
</evidence>
<dbReference type="FunFam" id="3.90.105.20:FF:000001">
    <property type="entry name" value="60S acidic ribosomal protein P0"/>
    <property type="match status" value="1"/>
</dbReference>
<feature type="compositionally biased region" description="Acidic residues" evidence="5">
    <location>
        <begin position="313"/>
        <end position="324"/>
    </location>
</feature>
<dbReference type="Proteomes" id="UP000009168">
    <property type="component" value="Unassembled WGS sequence"/>
</dbReference>
<dbReference type="Pfam" id="PF00466">
    <property type="entry name" value="Ribosomal_L10"/>
    <property type="match status" value="1"/>
</dbReference>
<keyword evidence="3 4" id="KW-0687">Ribonucleoprotein</keyword>
<sequence length="324" mass="35463">MPPAKVDKKAKKDAFIRRFYELLSKYDSIALCTLENVGSLQLQQIRRSLGSNNIMVIGKNTVVRKAVQLKSADLPTDSKYDWYRQFGAPKPQLASLIPHLKNKIAYVFHNDPIFALKPKIESFVVPAPARVGTVAQKDVMIPPGPTGMDPSQINFFHALSISTKIQKGQIEITKEVQVCTKGKKIGNSEVSLLEKMNIQPFSYGMKCFSDYDNGEILTEEVLSISPSVILDAFAQNTLRIAAVSLATGYVTAPSVPHFIQNAFKDLAAIGMETGYKFKEIENAGQAVAVSAPAAKTETKAAAKPVVEEKPAEPEEDLDMGDLFG</sequence>
<dbReference type="GO" id="GO:0000027">
    <property type="term" value="P:ribosomal large subunit assembly"/>
    <property type="evidence" value="ECO:0007669"/>
    <property type="project" value="TreeGrafter"/>
</dbReference>
<protein>
    <recommendedName>
        <fullName evidence="4">60S acidic ribosomal protein P0</fullName>
    </recommendedName>
</protein>
<reference evidence="8" key="1">
    <citation type="journal article" date="2006" name="PLoS Biol.">
        <title>Macronuclear genome sequence of the ciliate Tetrahymena thermophila, a model eukaryote.</title>
        <authorList>
            <person name="Eisen J.A."/>
            <person name="Coyne R.S."/>
            <person name="Wu M."/>
            <person name="Wu D."/>
            <person name="Thiagarajan M."/>
            <person name="Wortman J.R."/>
            <person name="Badger J.H."/>
            <person name="Ren Q."/>
            <person name="Amedeo P."/>
            <person name="Jones K.M."/>
            <person name="Tallon L.J."/>
            <person name="Delcher A.L."/>
            <person name="Salzberg S.L."/>
            <person name="Silva J.C."/>
            <person name="Haas B.J."/>
            <person name="Majoros W.H."/>
            <person name="Farzad M."/>
            <person name="Carlton J.M."/>
            <person name="Smith R.K. Jr."/>
            <person name="Garg J."/>
            <person name="Pearlman R.E."/>
            <person name="Karrer K.M."/>
            <person name="Sun L."/>
            <person name="Manning G."/>
            <person name="Elde N.C."/>
            <person name="Turkewitz A.P."/>
            <person name="Asai D.J."/>
            <person name="Wilkes D.E."/>
            <person name="Wang Y."/>
            <person name="Cai H."/>
            <person name="Collins K."/>
            <person name="Stewart B.A."/>
            <person name="Lee S.R."/>
            <person name="Wilamowska K."/>
            <person name="Weinberg Z."/>
            <person name="Ruzzo W.L."/>
            <person name="Wloga D."/>
            <person name="Gaertig J."/>
            <person name="Frankel J."/>
            <person name="Tsao C.-C."/>
            <person name="Gorovsky M.A."/>
            <person name="Keeling P.J."/>
            <person name="Waller R.F."/>
            <person name="Patron N.J."/>
            <person name="Cherry J.M."/>
            <person name="Stover N.A."/>
            <person name="Krieger C.J."/>
            <person name="del Toro C."/>
            <person name="Ryder H.F."/>
            <person name="Williamson S.C."/>
            <person name="Barbeau R.A."/>
            <person name="Hamilton E.P."/>
            <person name="Orias E."/>
        </authorList>
    </citation>
    <scope>NUCLEOTIDE SEQUENCE [LARGE SCALE GENOMIC DNA]</scope>
    <source>
        <strain evidence="8">SB210</strain>
    </source>
</reference>
<dbReference type="EMBL" id="GG662588">
    <property type="protein sequence ID" value="EAR84695.2"/>
    <property type="molecule type" value="Genomic_DNA"/>
</dbReference>
<evidence type="ECO:0000256" key="3">
    <source>
        <dbReference type="ARBA" id="ARBA00023274"/>
    </source>
</evidence>
<dbReference type="InterPro" id="IPR040637">
    <property type="entry name" value="Ribosomal_uL10-like_insert"/>
</dbReference>
<evidence type="ECO:0000256" key="1">
    <source>
        <dbReference type="ARBA" id="ARBA00008889"/>
    </source>
</evidence>
<dbReference type="InterPro" id="IPR001790">
    <property type="entry name" value="Ribosomal_uL10"/>
</dbReference>
<dbReference type="Gene3D" id="3.30.70.1730">
    <property type="match status" value="1"/>
</dbReference>
<dbReference type="RefSeq" id="XP_001032358.2">
    <property type="nucleotide sequence ID" value="XM_001032358.3"/>
</dbReference>
<dbReference type="CDD" id="cd05795">
    <property type="entry name" value="Ribosomal_P0_L10e"/>
    <property type="match status" value="1"/>
</dbReference>
<dbReference type="SUPFAM" id="SSF160369">
    <property type="entry name" value="Ribosomal protein L10-like"/>
    <property type="match status" value="1"/>
</dbReference>
<dbReference type="STRING" id="312017.Q22HK6"/>
<dbReference type="PANTHER" id="PTHR45699:SF3">
    <property type="entry name" value="LARGE RIBOSOMAL SUBUNIT PROTEIN UL10"/>
    <property type="match status" value="1"/>
</dbReference>
<keyword evidence="2 4" id="KW-0689">Ribosomal protein</keyword>
<comment type="similarity">
    <text evidence="1 4">Belongs to the universal ribosomal protein uL10 family.</text>
</comment>
<dbReference type="GeneID" id="7846552"/>
<dbReference type="InParanoid" id="Q22HK6"/>
<dbReference type="PANTHER" id="PTHR45699">
    <property type="entry name" value="60S ACIDIC RIBOSOMAL PROTEIN P0"/>
    <property type="match status" value="1"/>
</dbReference>
<dbReference type="GO" id="GO:0070180">
    <property type="term" value="F:large ribosomal subunit rRNA binding"/>
    <property type="evidence" value="ECO:0007669"/>
    <property type="project" value="TreeGrafter"/>
</dbReference>